<dbReference type="SUPFAM" id="SSF53067">
    <property type="entry name" value="Actin-like ATPase domain"/>
    <property type="match status" value="2"/>
</dbReference>
<dbReference type="InterPro" id="IPR043129">
    <property type="entry name" value="ATPase_NBD"/>
</dbReference>
<keyword evidence="4" id="KW-1185">Reference proteome</keyword>
<sequence>MSNNQKTEQNKEQLTDDVIRLGVDVGGTNTDAVLICGHHVLASTKQTTTDNIYQGIESAVTEVLQQAGLSSDKIDFCMIGTTQFTNAFVQRRELNGVAIIRLGSPTAKALPPLTGWPQSMLDSFEQQVFMFPGGHHFNGAVNSEFSEASLDTVIDSILTNSLTSVAISSIFSPVNQEFELRAKQYLQTHCPNISVSMSHEIGRVGIIERENSTIMNASLAKLAERVVDAFETSLTKLNIKAPLYITQNDGTLMTANAVRQFPVMTFASGPTNSMRGAAFLSGQQEAIVADIGGTTTDIGMLIQGFPRESSMHVDIGGVRTNFRMPDIIAIGLGGGSICDPVKGTVGPQSVGYLLKEKAISFGGDILTATDCALTRDPTFIHEAKPELVRLKAAQLTPINQAINRLISQGIDEIKTSRVKVPLILVGGGHILVHETPSGISKIIRPQYAEVANAIGASIGMVSGDIDQIFDYDELNRNESLQQAKDLATEAAIVAGAIPDTVSILDIQEMPLSYIKGQATRIRIRATGQLFLTSQRACS</sequence>
<dbReference type="Pfam" id="PF05378">
    <property type="entry name" value="Hydant_A_N"/>
    <property type="match status" value="1"/>
</dbReference>
<dbReference type="InterPro" id="IPR008040">
    <property type="entry name" value="Hydant_A_N"/>
</dbReference>
<dbReference type="GO" id="GO:0016787">
    <property type="term" value="F:hydrolase activity"/>
    <property type="evidence" value="ECO:0007669"/>
    <property type="project" value="InterPro"/>
</dbReference>
<dbReference type="HOGENOM" id="CLU_007154_1_1_6"/>
<dbReference type="RefSeq" id="WP_012326697.1">
    <property type="nucleotide sequence ID" value="NC_010506.1"/>
</dbReference>
<dbReference type="EMBL" id="CP000961">
    <property type="protein sequence ID" value="ACA88368.1"/>
    <property type="molecule type" value="Genomic_DNA"/>
</dbReference>
<name>B1KH56_SHEWM</name>
<accession>B1KH56</accession>
<evidence type="ECO:0000313" key="3">
    <source>
        <dbReference type="EMBL" id="ACA88368.1"/>
    </source>
</evidence>
<dbReference type="AlphaFoldDB" id="B1KH56"/>
<dbReference type="Proteomes" id="UP000002168">
    <property type="component" value="Chromosome"/>
</dbReference>
<dbReference type="InterPro" id="IPR002821">
    <property type="entry name" value="Hydantoinase_A"/>
</dbReference>
<dbReference type="InterPro" id="IPR045079">
    <property type="entry name" value="Oxoprolinase-like"/>
</dbReference>
<evidence type="ECO:0000259" key="2">
    <source>
        <dbReference type="Pfam" id="PF05378"/>
    </source>
</evidence>
<protein>
    <submittedName>
        <fullName evidence="3">Hydantoinase/oxoprolinase</fullName>
    </submittedName>
</protein>
<dbReference type="Pfam" id="PF01968">
    <property type="entry name" value="Hydantoinase_A"/>
    <property type="match status" value="1"/>
</dbReference>
<reference evidence="3 4" key="1">
    <citation type="submission" date="2008-02" db="EMBL/GenBank/DDBJ databases">
        <title>Complete sequence of Shewanella woodyi ATCC 51908.</title>
        <authorList>
            <consortium name="US DOE Joint Genome Institute"/>
            <person name="Copeland A."/>
            <person name="Lucas S."/>
            <person name="Lapidus A."/>
            <person name="Glavina del Rio T."/>
            <person name="Dalin E."/>
            <person name="Tice H."/>
            <person name="Bruce D."/>
            <person name="Goodwin L."/>
            <person name="Pitluck S."/>
            <person name="Sims D."/>
            <person name="Brettin T."/>
            <person name="Detter J.C."/>
            <person name="Han C."/>
            <person name="Kuske C.R."/>
            <person name="Schmutz J."/>
            <person name="Larimer F."/>
            <person name="Land M."/>
            <person name="Hauser L."/>
            <person name="Kyrpides N."/>
            <person name="Lykidis A."/>
            <person name="Zhao J.-S."/>
            <person name="Richardson P."/>
        </authorList>
    </citation>
    <scope>NUCLEOTIDE SEQUENCE [LARGE SCALE GENOMIC DNA]</scope>
    <source>
        <strain evidence="4">ATCC 51908 / MS32</strain>
    </source>
</reference>
<dbReference type="KEGG" id="swd:Swoo_4112"/>
<dbReference type="PANTHER" id="PTHR11365:SF10">
    <property type="entry name" value="HYDANTOINASE_OXOPROLINASE"/>
    <property type="match status" value="1"/>
</dbReference>
<evidence type="ECO:0000259" key="1">
    <source>
        <dbReference type="Pfam" id="PF01968"/>
    </source>
</evidence>
<gene>
    <name evidence="3" type="ordered locus">Swoo_4112</name>
</gene>
<feature type="domain" description="Hydantoinase/oxoprolinase N-terminal" evidence="2">
    <location>
        <begin position="20"/>
        <end position="189"/>
    </location>
</feature>
<dbReference type="eggNOG" id="COG0145">
    <property type="taxonomic scope" value="Bacteria"/>
</dbReference>
<organism evidence="3 4">
    <name type="scientific">Shewanella woodyi (strain ATCC 51908 / MS32)</name>
    <dbReference type="NCBI Taxonomy" id="392500"/>
    <lineage>
        <taxon>Bacteria</taxon>
        <taxon>Pseudomonadati</taxon>
        <taxon>Pseudomonadota</taxon>
        <taxon>Gammaproteobacteria</taxon>
        <taxon>Alteromonadales</taxon>
        <taxon>Shewanellaceae</taxon>
        <taxon>Shewanella</taxon>
    </lineage>
</organism>
<feature type="domain" description="Hydantoinase A/oxoprolinase" evidence="1">
    <location>
        <begin position="209"/>
        <end position="374"/>
    </location>
</feature>
<evidence type="ECO:0000313" key="4">
    <source>
        <dbReference type="Proteomes" id="UP000002168"/>
    </source>
</evidence>
<dbReference type="PANTHER" id="PTHR11365">
    <property type="entry name" value="5-OXOPROLINASE RELATED"/>
    <property type="match status" value="1"/>
</dbReference>
<proteinExistence type="predicted"/>
<dbReference type="STRING" id="392500.Swoo_4112"/>